<dbReference type="GO" id="GO:0051539">
    <property type="term" value="F:4 iron, 4 sulfur cluster binding"/>
    <property type="evidence" value="ECO:0007669"/>
    <property type="project" value="TreeGrafter"/>
</dbReference>
<dbReference type="SFLD" id="SFLDF00310">
    <property type="entry name" value="oxygen-independent_coproporphy"/>
    <property type="match status" value="1"/>
</dbReference>
<evidence type="ECO:0000313" key="3">
    <source>
        <dbReference type="Proteomes" id="UP000245720"/>
    </source>
</evidence>
<dbReference type="InterPro" id="IPR023404">
    <property type="entry name" value="rSAM_horseshoe"/>
</dbReference>
<dbReference type="AlphaFoldDB" id="A0A315XTL9"/>
<gene>
    <name evidence="2" type="ORF">IE37_03386</name>
</gene>
<dbReference type="InterPro" id="IPR006638">
    <property type="entry name" value="Elp3/MiaA/NifB-like_rSAM"/>
</dbReference>
<accession>A0A315XTL9</accession>
<dbReference type="PANTHER" id="PTHR13932">
    <property type="entry name" value="COPROPORPHYRINIGEN III OXIDASE"/>
    <property type="match status" value="1"/>
</dbReference>
<evidence type="ECO:0000313" key="2">
    <source>
        <dbReference type="EMBL" id="PWJ09737.1"/>
    </source>
</evidence>
<evidence type="ECO:0000259" key="1">
    <source>
        <dbReference type="PROSITE" id="PS51918"/>
    </source>
</evidence>
<dbReference type="SFLD" id="SFLDG01065">
    <property type="entry name" value="anaerobic_coproporphyrinogen-I"/>
    <property type="match status" value="1"/>
</dbReference>
<comment type="caution">
    <text evidence="2">The sequence shown here is derived from an EMBL/GenBank/DDBJ whole genome shotgun (WGS) entry which is preliminary data.</text>
</comment>
<dbReference type="PROSITE" id="PS51918">
    <property type="entry name" value="RADICAL_SAM"/>
    <property type="match status" value="1"/>
</dbReference>
<dbReference type="InterPro" id="IPR023995">
    <property type="entry name" value="HemZ"/>
</dbReference>
<dbReference type="GO" id="GO:0005737">
    <property type="term" value="C:cytoplasm"/>
    <property type="evidence" value="ECO:0007669"/>
    <property type="project" value="TreeGrafter"/>
</dbReference>
<dbReference type="Pfam" id="PF04055">
    <property type="entry name" value="Radical_SAM"/>
    <property type="match status" value="1"/>
</dbReference>
<dbReference type="InterPro" id="IPR007197">
    <property type="entry name" value="rSAM"/>
</dbReference>
<dbReference type="Gene3D" id="3.80.30.20">
    <property type="entry name" value="tm_1862 like domain"/>
    <property type="match status" value="1"/>
</dbReference>
<reference evidence="2 3" key="1">
    <citation type="submission" date="2018-05" db="EMBL/GenBank/DDBJ databases">
        <title>The Hungate 1000. A catalogue of reference genomes from the rumen microbiome.</title>
        <authorList>
            <person name="Kelly W."/>
        </authorList>
    </citation>
    <scope>NUCLEOTIDE SEQUENCE [LARGE SCALE GENOMIC DNA]</scope>
    <source>
        <strain evidence="2 3">SAb67</strain>
    </source>
</reference>
<organism evidence="2 3">
    <name type="scientific">Ruminococcus flavefaciens</name>
    <dbReference type="NCBI Taxonomy" id="1265"/>
    <lineage>
        <taxon>Bacteria</taxon>
        <taxon>Bacillati</taxon>
        <taxon>Bacillota</taxon>
        <taxon>Clostridia</taxon>
        <taxon>Eubacteriales</taxon>
        <taxon>Oscillospiraceae</taxon>
        <taxon>Ruminococcus</taxon>
    </lineage>
</organism>
<dbReference type="STRING" id="1265.SAMN02910280_0445"/>
<dbReference type="InterPro" id="IPR034505">
    <property type="entry name" value="Coproporphyrinogen-III_oxidase"/>
</dbReference>
<proteinExistence type="predicted"/>
<dbReference type="Proteomes" id="UP000245720">
    <property type="component" value="Unassembled WGS sequence"/>
</dbReference>
<dbReference type="SMART" id="SM00729">
    <property type="entry name" value="Elp3"/>
    <property type="match status" value="1"/>
</dbReference>
<dbReference type="GO" id="GO:0003824">
    <property type="term" value="F:catalytic activity"/>
    <property type="evidence" value="ECO:0007669"/>
    <property type="project" value="InterPro"/>
</dbReference>
<dbReference type="SFLD" id="SFLDG01082">
    <property type="entry name" value="B12-binding_domain_containing"/>
    <property type="match status" value="1"/>
</dbReference>
<dbReference type="EMBL" id="QGDI01000020">
    <property type="protein sequence ID" value="PWJ09737.1"/>
    <property type="molecule type" value="Genomic_DNA"/>
</dbReference>
<sequence length="496" mass="55702">MTDNNNSKMPIIMIGHSFKYETEATLKLFFNTARFSFTSDIAEASGSDYVLTEAAEDGTVTVRVCLEGNQEEKTVKLPPDAEKKDFEYTICRLLFGLLVNRTGITPPWGLLTGIRPVKKVIDLIRQGKSEEDIYSQLGERYLAAPKKLKLAYDTAVNQLPILDRIDSSAVSLYVSIPFCPTRCSYCSFVSHSMDSAIKLMPEYISALCRELEIVGRIVKDTDTKIDTIYFGGGTPTSVSAEELRTIMEAVERNFDLDKVREYSVEAGRPDTITEEKLRVIKALGAGRISVNPQTLNDEVLKVIGRKHSGEDAVKAFELARKVGFDNINTDLIAGLPTESADSFRNTLDRMIELDPESITVHTLTIKRSASLFEKGSANSSNPAAEMVDYSIPTLMSHGYLPYYMYRQKNTVDNLENVGYAKKGFESYYNIFIMDETQTILGAGCAASTKLVYPDGKISRIHNYKFPYEYIRSFDKLMEKKEEVTECLKKIRSVQPR</sequence>
<dbReference type="InterPro" id="IPR058240">
    <property type="entry name" value="rSAM_sf"/>
</dbReference>
<dbReference type="GO" id="GO:0006779">
    <property type="term" value="P:porphyrin-containing compound biosynthetic process"/>
    <property type="evidence" value="ECO:0007669"/>
    <property type="project" value="TreeGrafter"/>
</dbReference>
<dbReference type="RefSeq" id="WP_109728045.1">
    <property type="nucleotide sequence ID" value="NZ_QGDI01000020.1"/>
</dbReference>
<dbReference type="SUPFAM" id="SSF102114">
    <property type="entry name" value="Radical SAM enzymes"/>
    <property type="match status" value="1"/>
</dbReference>
<feature type="domain" description="Radical SAM core" evidence="1">
    <location>
        <begin position="164"/>
        <end position="400"/>
    </location>
</feature>
<dbReference type="CDD" id="cd01335">
    <property type="entry name" value="Radical_SAM"/>
    <property type="match status" value="1"/>
</dbReference>
<protein>
    <submittedName>
        <fullName evidence="2">Oxygen-independent coproporphyrinogen-3 oxidase</fullName>
    </submittedName>
</protein>
<name>A0A315XTL9_RUMFL</name>
<dbReference type="OrthoDB" id="9808022at2"/>
<dbReference type="NCBIfam" id="TIGR03994">
    <property type="entry name" value="rSAM_HemZ"/>
    <property type="match status" value="1"/>
</dbReference>
<dbReference type="PANTHER" id="PTHR13932:SF1">
    <property type="entry name" value="OXYGEN-INDEPENDENT COPROPORPHYRINOGEN-III OXIDASE-LIKE PROTEIN HEMZ"/>
    <property type="match status" value="1"/>
</dbReference>
<dbReference type="SFLD" id="SFLDS00029">
    <property type="entry name" value="Radical_SAM"/>
    <property type="match status" value="1"/>
</dbReference>